<gene>
    <name evidence="1" type="ORF">ENG63_00915</name>
</gene>
<accession>A0A7C0Y826</accession>
<dbReference type="Proteomes" id="UP000886289">
    <property type="component" value="Unassembled WGS sequence"/>
</dbReference>
<dbReference type="EMBL" id="DRBS01000038">
    <property type="protein sequence ID" value="HDD43411.1"/>
    <property type="molecule type" value="Genomic_DNA"/>
</dbReference>
<protein>
    <submittedName>
        <fullName evidence="1">Uncharacterized protein</fullName>
    </submittedName>
</protein>
<evidence type="ECO:0000313" key="1">
    <source>
        <dbReference type="EMBL" id="HDD43411.1"/>
    </source>
</evidence>
<comment type="caution">
    <text evidence="1">The sequence shown here is derived from an EMBL/GenBank/DDBJ whole genome shotgun (WGS) entry which is preliminary data.</text>
</comment>
<dbReference type="AlphaFoldDB" id="A0A7C0Y826"/>
<sequence>MRLKLTQLADDIWILEQIYSSYSIHGLEEKEESVLLCKGTKQHCEEFIEWLKQKGIEIKLKEDKNGN</sequence>
<organism evidence="1">
    <name type="scientific">Desulfofervidus auxilii</name>
    <dbReference type="NCBI Taxonomy" id="1621989"/>
    <lineage>
        <taxon>Bacteria</taxon>
        <taxon>Pseudomonadati</taxon>
        <taxon>Thermodesulfobacteriota</taxon>
        <taxon>Candidatus Desulfofervidia</taxon>
        <taxon>Candidatus Desulfofervidales</taxon>
        <taxon>Candidatus Desulfofervidaceae</taxon>
        <taxon>Candidatus Desulfofervidus</taxon>
    </lineage>
</organism>
<proteinExistence type="predicted"/>
<name>A0A7C0Y826_DESA2</name>
<reference evidence="1" key="1">
    <citation type="journal article" date="2020" name="mSystems">
        <title>Genome- and Community-Level Interaction Insights into Carbon Utilization and Element Cycling Functions of Hydrothermarchaeota in Hydrothermal Sediment.</title>
        <authorList>
            <person name="Zhou Z."/>
            <person name="Liu Y."/>
            <person name="Xu W."/>
            <person name="Pan J."/>
            <person name="Luo Z.H."/>
            <person name="Li M."/>
        </authorList>
    </citation>
    <scope>NUCLEOTIDE SEQUENCE [LARGE SCALE GENOMIC DNA]</scope>
    <source>
        <strain evidence="1">HyVt-233</strain>
    </source>
</reference>